<dbReference type="PROSITE" id="PS51273">
    <property type="entry name" value="GATASE_TYPE_1"/>
    <property type="match status" value="1"/>
</dbReference>
<dbReference type="InterPro" id="IPR017926">
    <property type="entry name" value="GATASE"/>
</dbReference>
<dbReference type="NCBIfam" id="TIGR01855">
    <property type="entry name" value="IMP_synth_hisH"/>
    <property type="match status" value="1"/>
</dbReference>
<comment type="subunit">
    <text evidence="2 10">Heterodimer of HisH and HisF.</text>
</comment>
<dbReference type="HAMAP" id="MF_00278">
    <property type="entry name" value="HisH"/>
    <property type="match status" value="1"/>
</dbReference>
<dbReference type="RefSeq" id="WP_100785473.1">
    <property type="nucleotide sequence ID" value="NZ_NPDU01000025.1"/>
</dbReference>
<dbReference type="UniPathway" id="UPA00031">
    <property type="reaction ID" value="UER00010"/>
</dbReference>
<keyword evidence="7 10" id="KW-0456">Lyase</keyword>
<dbReference type="Proteomes" id="UP000232188">
    <property type="component" value="Unassembled WGS sequence"/>
</dbReference>
<keyword evidence="6 10" id="KW-0368">Histidine biosynthesis</keyword>
<evidence type="ECO:0000256" key="4">
    <source>
        <dbReference type="ARBA" id="ARBA00022801"/>
    </source>
</evidence>
<dbReference type="InterPro" id="IPR029062">
    <property type="entry name" value="Class_I_gatase-like"/>
</dbReference>
<dbReference type="CDD" id="cd01748">
    <property type="entry name" value="GATase1_IGP_Synthase"/>
    <property type="match status" value="1"/>
</dbReference>
<evidence type="ECO:0000256" key="9">
    <source>
        <dbReference type="ARBA" id="ARBA00049534"/>
    </source>
</evidence>
<keyword evidence="5 10" id="KW-0315">Glutamine amidotransferase</keyword>
<keyword evidence="3 10" id="KW-0028">Amino-acid biosynthesis</keyword>
<dbReference type="GO" id="GO:0005737">
    <property type="term" value="C:cytoplasm"/>
    <property type="evidence" value="ECO:0007669"/>
    <property type="project" value="UniProtKB-SubCell"/>
</dbReference>
<dbReference type="Gene3D" id="3.40.50.880">
    <property type="match status" value="1"/>
</dbReference>
<comment type="function">
    <text evidence="10">IGPS catalyzes the conversion of PRFAR and glutamine to IGP, AICAR and glutamate. The HisH subunit catalyzes the hydrolysis of glutamine to glutamate and ammonia as part of the synthesis of IGP and AICAR. The resulting ammonia molecule is channeled to the active site of HisF.</text>
</comment>
<organism evidence="13 16">
    <name type="scientific">Leptospira adleri</name>
    <dbReference type="NCBI Taxonomy" id="2023186"/>
    <lineage>
        <taxon>Bacteria</taxon>
        <taxon>Pseudomonadati</taxon>
        <taxon>Spirochaetota</taxon>
        <taxon>Spirochaetia</taxon>
        <taxon>Leptospirales</taxon>
        <taxon>Leptospiraceae</taxon>
        <taxon>Leptospira</taxon>
    </lineage>
</organism>
<dbReference type="GO" id="GO:0004359">
    <property type="term" value="F:glutaminase activity"/>
    <property type="evidence" value="ECO:0007669"/>
    <property type="project" value="UniProtKB-EC"/>
</dbReference>
<dbReference type="GO" id="GO:0000107">
    <property type="term" value="F:imidazoleglycerol-phosphate synthase activity"/>
    <property type="evidence" value="ECO:0007669"/>
    <property type="project" value="UniProtKB-UniRule"/>
</dbReference>
<keyword evidence="4 10" id="KW-0378">Hydrolase</keyword>
<dbReference type="PANTHER" id="PTHR42701:SF1">
    <property type="entry name" value="IMIDAZOLE GLYCEROL PHOSPHATE SYNTHASE SUBUNIT HISH"/>
    <property type="match status" value="1"/>
</dbReference>
<dbReference type="SUPFAM" id="SSF52317">
    <property type="entry name" value="Class I glutamine amidotransferase-like"/>
    <property type="match status" value="1"/>
</dbReference>
<keyword evidence="15" id="KW-1185">Reference proteome</keyword>
<evidence type="ECO:0000313" key="16">
    <source>
        <dbReference type="Proteomes" id="UP000232188"/>
    </source>
</evidence>
<comment type="subcellular location">
    <subcellularLocation>
        <location evidence="10">Cytoplasm</location>
    </subcellularLocation>
</comment>
<evidence type="ECO:0000313" key="15">
    <source>
        <dbReference type="Proteomes" id="UP000232149"/>
    </source>
</evidence>
<comment type="caution">
    <text evidence="13">The sequence shown here is derived from an EMBL/GenBank/DDBJ whole genome shotgun (WGS) entry which is preliminary data.</text>
</comment>
<protein>
    <recommendedName>
        <fullName evidence="10">Imidazole glycerol phosphate synthase subunit HisH</fullName>
        <ecNumber evidence="10">4.3.2.10</ecNumber>
    </recommendedName>
    <alternativeName>
        <fullName evidence="10">IGP synthase glutaminase subunit</fullName>
        <ecNumber evidence="10">3.5.1.2</ecNumber>
    </alternativeName>
    <alternativeName>
        <fullName evidence="10">IGP synthase subunit HisH</fullName>
    </alternativeName>
    <alternativeName>
        <fullName evidence="10">ImGP synthase subunit HisH</fullName>
        <shortName evidence="10">IGPS subunit HisH</shortName>
    </alternativeName>
</protein>
<feature type="active site" evidence="10 11">
    <location>
        <position position="198"/>
    </location>
</feature>
<feature type="active site" description="Nucleophile" evidence="10 11">
    <location>
        <position position="82"/>
    </location>
</feature>
<dbReference type="EC" id="3.5.1.2" evidence="10"/>
<gene>
    <name evidence="10 13" type="primary">hisH</name>
    <name evidence="14" type="ORF">CH376_11290</name>
    <name evidence="13" type="ORF">CH380_09280</name>
</gene>
<evidence type="ECO:0000256" key="11">
    <source>
        <dbReference type="PIRSR" id="PIRSR000495-1"/>
    </source>
</evidence>
<dbReference type="InterPro" id="IPR010139">
    <property type="entry name" value="Imidazole-glycPsynth_HisH"/>
</dbReference>
<dbReference type="EMBL" id="NPDU01000025">
    <property type="protein sequence ID" value="PJZ61824.1"/>
    <property type="molecule type" value="Genomic_DNA"/>
</dbReference>
<sequence length="214" mass="24063">MRKEVVIIDYGIGNLFSVKRSFEFCDANVVLTNEIDRIQSADHLVLPGVGAFLDGMNGLKNRGLDSVIVQYAKTGKPLLGICLGMQMLATTSQEFGLHQGLDLVPGKVIPIENTTSEGKSHKIPHIAWEDLVKPNEKRSWDYSILSSIPERSSVYHIHSYTFFPDEEEYRLADCFYNGRRLSSVIRKGNVYGCQFHPEKSGKIGLEILKNFLNL</sequence>
<evidence type="ECO:0000256" key="5">
    <source>
        <dbReference type="ARBA" id="ARBA00022962"/>
    </source>
</evidence>
<feature type="active site" evidence="10 11">
    <location>
        <position position="196"/>
    </location>
</feature>
<name>A0A2M9YPC0_9LEPT</name>
<accession>A0A2M9YPC0</accession>
<keyword evidence="10" id="KW-0963">Cytoplasm</keyword>
<evidence type="ECO:0000256" key="1">
    <source>
        <dbReference type="ARBA" id="ARBA00005091"/>
    </source>
</evidence>
<evidence type="ECO:0000256" key="6">
    <source>
        <dbReference type="ARBA" id="ARBA00023102"/>
    </source>
</evidence>
<dbReference type="EMBL" id="NPDV01000007">
    <property type="protein sequence ID" value="PJZ53381.1"/>
    <property type="molecule type" value="Genomic_DNA"/>
</dbReference>
<dbReference type="AlphaFoldDB" id="A0A2M9YPC0"/>
<dbReference type="GO" id="GO:0000105">
    <property type="term" value="P:L-histidine biosynthetic process"/>
    <property type="evidence" value="ECO:0007669"/>
    <property type="project" value="UniProtKB-UniRule"/>
</dbReference>
<evidence type="ECO:0000313" key="13">
    <source>
        <dbReference type="EMBL" id="PJZ53381.1"/>
    </source>
</evidence>
<dbReference type="GO" id="GO:0016829">
    <property type="term" value="F:lyase activity"/>
    <property type="evidence" value="ECO:0007669"/>
    <property type="project" value="UniProtKB-KW"/>
</dbReference>
<dbReference type="EC" id="4.3.2.10" evidence="10"/>
<reference evidence="15 16" key="1">
    <citation type="submission" date="2017-07" db="EMBL/GenBank/DDBJ databases">
        <title>Leptospira spp. isolated from tropical soils.</title>
        <authorList>
            <person name="Thibeaux R."/>
            <person name="Iraola G."/>
            <person name="Ferres I."/>
            <person name="Bierque E."/>
            <person name="Girault D."/>
            <person name="Soupe-Gilbert M.-E."/>
            <person name="Picardeau M."/>
            <person name="Goarant C."/>
        </authorList>
    </citation>
    <scope>NUCLEOTIDE SEQUENCE [LARGE SCALE GENOMIC DNA]</scope>
    <source>
        <strain evidence="13 16">FH2-B-C1</strain>
        <strain evidence="14 15">FH2-B-D1</strain>
    </source>
</reference>
<comment type="catalytic activity">
    <reaction evidence="9 10">
        <text>L-glutamine + H2O = L-glutamate + NH4(+)</text>
        <dbReference type="Rhea" id="RHEA:15889"/>
        <dbReference type="ChEBI" id="CHEBI:15377"/>
        <dbReference type="ChEBI" id="CHEBI:28938"/>
        <dbReference type="ChEBI" id="CHEBI:29985"/>
        <dbReference type="ChEBI" id="CHEBI:58359"/>
        <dbReference type="EC" id="3.5.1.2"/>
    </reaction>
</comment>
<evidence type="ECO:0000313" key="14">
    <source>
        <dbReference type="EMBL" id="PJZ61824.1"/>
    </source>
</evidence>
<dbReference type="PANTHER" id="PTHR42701">
    <property type="entry name" value="IMIDAZOLE GLYCEROL PHOSPHATE SYNTHASE SUBUNIT HISH"/>
    <property type="match status" value="1"/>
</dbReference>
<dbReference type="Pfam" id="PF00117">
    <property type="entry name" value="GATase"/>
    <property type="match status" value="1"/>
</dbReference>
<comment type="pathway">
    <text evidence="1 10">Amino-acid biosynthesis; L-histidine biosynthesis; L-histidine from 5-phospho-alpha-D-ribose 1-diphosphate: step 5/9.</text>
</comment>
<dbReference type="Proteomes" id="UP000232149">
    <property type="component" value="Unassembled WGS sequence"/>
</dbReference>
<evidence type="ECO:0000256" key="7">
    <source>
        <dbReference type="ARBA" id="ARBA00023239"/>
    </source>
</evidence>
<evidence type="ECO:0000256" key="8">
    <source>
        <dbReference type="ARBA" id="ARBA00047838"/>
    </source>
</evidence>
<proteinExistence type="inferred from homology"/>
<feature type="domain" description="Glutamine amidotransferase" evidence="12">
    <location>
        <begin position="6"/>
        <end position="212"/>
    </location>
</feature>
<evidence type="ECO:0000259" key="12">
    <source>
        <dbReference type="Pfam" id="PF00117"/>
    </source>
</evidence>
<evidence type="ECO:0000256" key="3">
    <source>
        <dbReference type="ARBA" id="ARBA00022605"/>
    </source>
</evidence>
<evidence type="ECO:0000256" key="2">
    <source>
        <dbReference type="ARBA" id="ARBA00011152"/>
    </source>
</evidence>
<dbReference type="PIRSF" id="PIRSF000495">
    <property type="entry name" value="Amidotransf_hisH"/>
    <property type="match status" value="1"/>
</dbReference>
<comment type="catalytic activity">
    <reaction evidence="8 10">
        <text>5-[(5-phospho-1-deoxy-D-ribulos-1-ylimino)methylamino]-1-(5-phospho-beta-D-ribosyl)imidazole-4-carboxamide + L-glutamine = D-erythro-1-(imidazol-4-yl)glycerol 3-phosphate + 5-amino-1-(5-phospho-beta-D-ribosyl)imidazole-4-carboxamide + L-glutamate + H(+)</text>
        <dbReference type="Rhea" id="RHEA:24793"/>
        <dbReference type="ChEBI" id="CHEBI:15378"/>
        <dbReference type="ChEBI" id="CHEBI:29985"/>
        <dbReference type="ChEBI" id="CHEBI:58278"/>
        <dbReference type="ChEBI" id="CHEBI:58359"/>
        <dbReference type="ChEBI" id="CHEBI:58475"/>
        <dbReference type="ChEBI" id="CHEBI:58525"/>
        <dbReference type="EC" id="4.3.2.10"/>
    </reaction>
</comment>
<evidence type="ECO:0000256" key="10">
    <source>
        <dbReference type="HAMAP-Rule" id="MF_00278"/>
    </source>
</evidence>